<accession>A0A212FGD2</accession>
<reference evidence="2 3" key="1">
    <citation type="journal article" date="2011" name="Cell">
        <title>The monarch butterfly genome yields insights into long-distance migration.</title>
        <authorList>
            <person name="Zhan S."/>
            <person name="Merlin C."/>
            <person name="Boore J.L."/>
            <person name="Reppert S.M."/>
        </authorList>
    </citation>
    <scope>NUCLEOTIDE SEQUENCE [LARGE SCALE GENOMIC DNA]</scope>
    <source>
        <strain evidence="2">F-2</strain>
    </source>
</reference>
<gene>
    <name evidence="2" type="ORF">KGM_204866</name>
</gene>
<evidence type="ECO:0000256" key="1">
    <source>
        <dbReference type="SAM" id="Phobius"/>
    </source>
</evidence>
<dbReference type="eggNOG" id="ENOG502TCF1">
    <property type="taxonomic scope" value="Eukaryota"/>
</dbReference>
<sequence length="263" mass="28358">MMNLRRKFLMSLLSANISILDDLPAPRTSVVAYPDNTDHKMFKLVVLLTFLAAVVAEPAAVFAPIVYKTSVISPATTTVNHQASSVIHPSPIHPAPITYAAPLAYAHLIKKRSAGFAYSSVVAPAAYVAKPLSYVAPLATYTSIAPLATTYASPVYATAHFIKKRSTSLLFPTNYSYLARTIPAVAPLVTSYHQAPIYSTPFVSTTPIAYSHLIKKRSAPLALTYAAPGSFSHQSRLDIRTSPVVTSHIPFIHSAPITVASYF</sequence>
<comment type="caution">
    <text evidence="2">The sequence shown here is derived from an EMBL/GenBank/DDBJ whole genome shotgun (WGS) entry which is preliminary data.</text>
</comment>
<dbReference type="AlphaFoldDB" id="A0A212FGD2"/>
<keyword evidence="1" id="KW-1133">Transmembrane helix</keyword>
<dbReference type="EMBL" id="AGBW02008684">
    <property type="protein sequence ID" value="OWR52795.1"/>
    <property type="molecule type" value="Genomic_DNA"/>
</dbReference>
<keyword evidence="1" id="KW-0472">Membrane</keyword>
<organism evidence="2 3">
    <name type="scientific">Danaus plexippus plexippus</name>
    <dbReference type="NCBI Taxonomy" id="278856"/>
    <lineage>
        <taxon>Eukaryota</taxon>
        <taxon>Metazoa</taxon>
        <taxon>Ecdysozoa</taxon>
        <taxon>Arthropoda</taxon>
        <taxon>Hexapoda</taxon>
        <taxon>Insecta</taxon>
        <taxon>Pterygota</taxon>
        <taxon>Neoptera</taxon>
        <taxon>Endopterygota</taxon>
        <taxon>Lepidoptera</taxon>
        <taxon>Glossata</taxon>
        <taxon>Ditrysia</taxon>
        <taxon>Papilionoidea</taxon>
        <taxon>Nymphalidae</taxon>
        <taxon>Danainae</taxon>
        <taxon>Danaini</taxon>
        <taxon>Danaina</taxon>
        <taxon>Danaus</taxon>
        <taxon>Danaus</taxon>
    </lineage>
</organism>
<dbReference type="KEGG" id="dpl:KGM_204866"/>
<evidence type="ECO:0000313" key="3">
    <source>
        <dbReference type="Proteomes" id="UP000007151"/>
    </source>
</evidence>
<protein>
    <submittedName>
        <fullName evidence="2">Cuticular protein hypothetical 12</fullName>
    </submittedName>
</protein>
<name>A0A212FGD2_DANPL</name>
<keyword evidence="3" id="KW-1185">Reference proteome</keyword>
<dbReference type="Proteomes" id="UP000007151">
    <property type="component" value="Unassembled WGS sequence"/>
</dbReference>
<dbReference type="InParanoid" id="A0A212FGD2"/>
<evidence type="ECO:0000313" key="2">
    <source>
        <dbReference type="EMBL" id="OWR52795.1"/>
    </source>
</evidence>
<proteinExistence type="predicted"/>
<keyword evidence="1" id="KW-0812">Transmembrane</keyword>
<feature type="transmembrane region" description="Helical" evidence="1">
    <location>
        <begin position="44"/>
        <end position="67"/>
    </location>
</feature>